<protein>
    <submittedName>
        <fullName evidence="2">HNH endonuclease</fullName>
    </submittedName>
</protein>
<keyword evidence="2" id="KW-0255">Endonuclease</keyword>
<dbReference type="RefSeq" id="WP_208233927.1">
    <property type="nucleotide sequence ID" value="NZ_JAGEVG010000012.1"/>
</dbReference>
<proteinExistence type="predicted"/>
<gene>
    <name evidence="2" type="ORF">J4051_11000</name>
</gene>
<dbReference type="CDD" id="cd00085">
    <property type="entry name" value="HNHc"/>
    <property type="match status" value="1"/>
</dbReference>
<dbReference type="InterPro" id="IPR002711">
    <property type="entry name" value="HNH"/>
</dbReference>
<keyword evidence="3" id="KW-1185">Reference proteome</keyword>
<dbReference type="GO" id="GO:0004519">
    <property type="term" value="F:endonuclease activity"/>
    <property type="evidence" value="ECO:0007669"/>
    <property type="project" value="UniProtKB-KW"/>
</dbReference>
<accession>A0ABS3SVK6</accession>
<comment type="caution">
    <text evidence="2">The sequence shown here is derived from an EMBL/GenBank/DDBJ whole genome shotgun (WGS) entry which is preliminary data.</text>
</comment>
<dbReference type="Proteomes" id="UP000681315">
    <property type="component" value="Unassembled WGS sequence"/>
</dbReference>
<feature type="domain" description="HNH nuclease" evidence="1">
    <location>
        <begin position="9"/>
        <end position="58"/>
    </location>
</feature>
<keyword evidence="2" id="KW-0378">Hydrolase</keyword>
<evidence type="ECO:0000313" key="3">
    <source>
        <dbReference type="Proteomes" id="UP000681315"/>
    </source>
</evidence>
<evidence type="ECO:0000259" key="1">
    <source>
        <dbReference type="SMART" id="SM00507"/>
    </source>
</evidence>
<sequence length="229" mass="26678">MSKRYIPQRISKAVQEKHFFECAWCGTIITDRHHIEEFSDGGKHSIENLILLCPNCHRQTHQGQISKKELLERVNLHKQGDRISGSIFLQVTKRKVITGGSTFIDTPIIVKYQEENIIEFQKLKNGKYTIKTKFYDINGRLIFWMNSNRYWSAVPFIVESERSYLFIKNRCNPQYLSIEMENDAIKMQGINFLGGNFLHFTKDSIKFAGMDYSMNFKVSTIGGLVAFKF</sequence>
<dbReference type="InterPro" id="IPR003615">
    <property type="entry name" value="HNH_nuc"/>
</dbReference>
<evidence type="ECO:0000313" key="2">
    <source>
        <dbReference type="EMBL" id="MBO3098797.1"/>
    </source>
</evidence>
<dbReference type="EMBL" id="JAGEVG010000012">
    <property type="protein sequence ID" value="MBO3098797.1"/>
    <property type="molecule type" value="Genomic_DNA"/>
</dbReference>
<reference evidence="2 3" key="1">
    <citation type="submission" date="2021-03" db="EMBL/GenBank/DDBJ databases">
        <title>Gelidibacter sp. nov., isolated from costal sediment.</title>
        <authorList>
            <person name="Lun K.-Y."/>
        </authorList>
    </citation>
    <scope>NUCLEOTIDE SEQUENCE [LARGE SCALE GENOMIC DNA]</scope>
    <source>
        <strain evidence="2 3">DF109</strain>
    </source>
</reference>
<dbReference type="Gene3D" id="1.10.30.50">
    <property type="match status" value="1"/>
</dbReference>
<organism evidence="2 3">
    <name type="scientific">Gelidibacter pelagius</name>
    <dbReference type="NCBI Taxonomy" id="2819985"/>
    <lineage>
        <taxon>Bacteria</taxon>
        <taxon>Pseudomonadati</taxon>
        <taxon>Bacteroidota</taxon>
        <taxon>Flavobacteriia</taxon>
        <taxon>Flavobacteriales</taxon>
        <taxon>Flavobacteriaceae</taxon>
        <taxon>Gelidibacter</taxon>
    </lineage>
</organism>
<dbReference type="SMART" id="SM00507">
    <property type="entry name" value="HNHc"/>
    <property type="match status" value="1"/>
</dbReference>
<name>A0ABS3SVK6_9FLAO</name>
<keyword evidence="2" id="KW-0540">Nuclease</keyword>
<dbReference type="Pfam" id="PF01844">
    <property type="entry name" value="HNH"/>
    <property type="match status" value="1"/>
</dbReference>